<sequence>MSFYAYMLRCSDGSYYIGHTDSLERRIAQHQHGELPGYTHNRRPVTLMWSQDFPSRIEALEAERQLKGWTRAKKEALAAGDWDAVRLLSRKSFDTGLRLRSAPTQDERGGVDERDDLAEQSRLAEPDDFGELGEIGGFGDVIDENMIGTDAAVDSDVLADGDGAVGAPPPVIVLVRPQLGENIGKAARAMLNFGLTEMRLVSPRDGWPNPSAGPAASGADIVLQNAKVYDSVAAATADCAQVFATTVRKRGVTKPVVTPEQASTEIHAAPGRSAILFGPERSGLETDDVAVARTIITVPINPEFGSLNLAQAVILVAYEWSKGLTAERELSQPSINPIMPPAPQEELDGMIGQLDAMLMGAGFFHLPDKMQSTRRTLRTLLTKPGWSSQEVRTLRGVLSSLAGKRPRA</sequence>
<dbReference type="RefSeq" id="WP_107954070.1">
    <property type="nucleotide sequence ID" value="NZ_QAYE01000004.1"/>
</dbReference>
<gene>
    <name evidence="6" type="ORF">C8J25_10458</name>
</gene>
<evidence type="ECO:0000256" key="4">
    <source>
        <dbReference type="ARBA" id="ARBA00022691"/>
    </source>
</evidence>
<comment type="similarity">
    <text evidence="1">Belongs to the class IV-like SAM-binding methyltransferase superfamily. RNA methyltransferase TrmH family.</text>
</comment>
<dbReference type="Gene3D" id="3.40.1440.10">
    <property type="entry name" value="GIY-YIG endonuclease"/>
    <property type="match status" value="1"/>
</dbReference>
<reference evidence="6 7" key="1">
    <citation type="submission" date="2018-04" db="EMBL/GenBank/DDBJ databases">
        <title>Genomic Encyclopedia of Type Strains, Phase III (KMG-III): the genomes of soil and plant-associated and newly described type strains.</title>
        <authorList>
            <person name="Whitman W."/>
        </authorList>
    </citation>
    <scope>NUCLEOTIDE SEQUENCE [LARGE SCALE GENOMIC DNA]</scope>
    <source>
        <strain evidence="6 7">MA-olki</strain>
    </source>
</reference>
<keyword evidence="4" id="KW-0949">S-adenosyl-L-methionine</keyword>
<proteinExistence type="inferred from homology"/>
<dbReference type="SUPFAM" id="SSF82771">
    <property type="entry name" value="GIY-YIG endonuclease"/>
    <property type="match status" value="1"/>
</dbReference>
<dbReference type="CDD" id="cd18093">
    <property type="entry name" value="SpoU-like_TrmJ"/>
    <property type="match status" value="1"/>
</dbReference>
<protein>
    <submittedName>
        <fullName evidence="6">tRNA/rRNA methyltransferase</fullName>
    </submittedName>
</protein>
<evidence type="ECO:0000256" key="3">
    <source>
        <dbReference type="ARBA" id="ARBA00022679"/>
    </source>
</evidence>
<dbReference type="GO" id="GO:0005829">
    <property type="term" value="C:cytosol"/>
    <property type="evidence" value="ECO:0007669"/>
    <property type="project" value="TreeGrafter"/>
</dbReference>
<dbReference type="InterPro" id="IPR001537">
    <property type="entry name" value="SpoU_MeTrfase"/>
</dbReference>
<dbReference type="InterPro" id="IPR000305">
    <property type="entry name" value="GIY-YIG_endonuc"/>
</dbReference>
<dbReference type="Gene3D" id="1.10.8.590">
    <property type="match status" value="1"/>
</dbReference>
<dbReference type="Gene3D" id="3.40.1280.10">
    <property type="match status" value="1"/>
</dbReference>
<dbReference type="AlphaFoldDB" id="A0A2T5U5D8"/>
<name>A0A2T5U5D8_9SPHN</name>
<dbReference type="InterPro" id="IPR029026">
    <property type="entry name" value="tRNA_m1G_MTases_N"/>
</dbReference>
<evidence type="ECO:0000256" key="2">
    <source>
        <dbReference type="ARBA" id="ARBA00022603"/>
    </source>
</evidence>
<keyword evidence="3 6" id="KW-0808">Transferase</keyword>
<feature type="domain" description="GIY-YIG" evidence="5">
    <location>
        <begin position="1"/>
        <end position="76"/>
    </location>
</feature>
<comment type="caution">
    <text evidence="6">The sequence shown here is derived from an EMBL/GenBank/DDBJ whole genome shotgun (WGS) entry which is preliminary data.</text>
</comment>
<dbReference type="GO" id="GO:0008173">
    <property type="term" value="F:RNA methyltransferase activity"/>
    <property type="evidence" value="ECO:0007669"/>
    <property type="project" value="InterPro"/>
</dbReference>
<dbReference type="Pfam" id="PF00588">
    <property type="entry name" value="SpoU_methylase"/>
    <property type="match status" value="1"/>
</dbReference>
<dbReference type="InterPro" id="IPR035901">
    <property type="entry name" value="GIY-YIG_endonuc_sf"/>
</dbReference>
<dbReference type="InterPro" id="IPR029028">
    <property type="entry name" value="Alpha/beta_knot_MTases"/>
</dbReference>
<organism evidence="6 7">
    <name type="scientific">Sphingomonas faeni</name>
    <dbReference type="NCBI Taxonomy" id="185950"/>
    <lineage>
        <taxon>Bacteria</taxon>
        <taxon>Pseudomonadati</taxon>
        <taxon>Pseudomonadota</taxon>
        <taxon>Alphaproteobacteria</taxon>
        <taxon>Sphingomonadales</taxon>
        <taxon>Sphingomonadaceae</taxon>
        <taxon>Sphingomonas</taxon>
    </lineage>
</organism>
<dbReference type="EMBL" id="QAYE01000004">
    <property type="protein sequence ID" value="PTW46723.1"/>
    <property type="molecule type" value="Genomic_DNA"/>
</dbReference>
<dbReference type="OrthoDB" id="9806346at2"/>
<dbReference type="PANTHER" id="PTHR42786:SF7">
    <property type="entry name" value="TRNA_RRNA METHYLTRANSFERASE SPOU TYPE DOMAIN-CONTAINING PROTEIN"/>
    <property type="match status" value="1"/>
</dbReference>
<accession>A0A2T5U5D8</accession>
<dbReference type="GO" id="GO:0003723">
    <property type="term" value="F:RNA binding"/>
    <property type="evidence" value="ECO:0007669"/>
    <property type="project" value="InterPro"/>
</dbReference>
<evidence type="ECO:0000256" key="1">
    <source>
        <dbReference type="ARBA" id="ARBA00007228"/>
    </source>
</evidence>
<dbReference type="PANTHER" id="PTHR42786">
    <property type="entry name" value="TRNA/RRNA METHYLTRANSFERASE"/>
    <property type="match status" value="1"/>
</dbReference>
<evidence type="ECO:0000313" key="7">
    <source>
        <dbReference type="Proteomes" id="UP000244013"/>
    </source>
</evidence>
<keyword evidence="2 6" id="KW-0489">Methyltransferase</keyword>
<evidence type="ECO:0000313" key="6">
    <source>
        <dbReference type="EMBL" id="PTW46723.1"/>
    </source>
</evidence>
<dbReference type="InterPro" id="IPR004384">
    <property type="entry name" value="RNA_MeTrfase_TrmJ/LasT"/>
</dbReference>
<evidence type="ECO:0000259" key="5">
    <source>
        <dbReference type="PROSITE" id="PS50164"/>
    </source>
</evidence>
<dbReference type="SUPFAM" id="SSF75217">
    <property type="entry name" value="alpha/beta knot"/>
    <property type="match status" value="1"/>
</dbReference>
<dbReference type="GO" id="GO:0002128">
    <property type="term" value="P:tRNA nucleoside ribose methylation"/>
    <property type="evidence" value="ECO:0007669"/>
    <property type="project" value="TreeGrafter"/>
</dbReference>
<dbReference type="Proteomes" id="UP000244013">
    <property type="component" value="Unassembled WGS sequence"/>
</dbReference>
<dbReference type="PROSITE" id="PS50164">
    <property type="entry name" value="GIY_YIG"/>
    <property type="match status" value="1"/>
</dbReference>
<dbReference type="GeneID" id="91005755"/>
<dbReference type="CDD" id="cd10456">
    <property type="entry name" value="GIY-YIG_UPF0213"/>
    <property type="match status" value="1"/>
</dbReference>
<dbReference type="SMART" id="SM00465">
    <property type="entry name" value="GIYc"/>
    <property type="match status" value="1"/>
</dbReference>
<dbReference type="Pfam" id="PF01541">
    <property type="entry name" value="GIY-YIG"/>
    <property type="match status" value="1"/>
</dbReference>